<dbReference type="EMBL" id="MU393626">
    <property type="protein sequence ID" value="KAI4859557.1"/>
    <property type="molecule type" value="Genomic_DNA"/>
</dbReference>
<accession>A0ACB9YK27</accession>
<organism evidence="1 2">
    <name type="scientific">Hypoxylon rubiginosum</name>
    <dbReference type="NCBI Taxonomy" id="110542"/>
    <lineage>
        <taxon>Eukaryota</taxon>
        <taxon>Fungi</taxon>
        <taxon>Dikarya</taxon>
        <taxon>Ascomycota</taxon>
        <taxon>Pezizomycotina</taxon>
        <taxon>Sordariomycetes</taxon>
        <taxon>Xylariomycetidae</taxon>
        <taxon>Xylariales</taxon>
        <taxon>Hypoxylaceae</taxon>
        <taxon>Hypoxylon</taxon>
    </lineage>
</organism>
<reference evidence="1 2" key="1">
    <citation type="journal article" date="2022" name="New Phytol.">
        <title>Ecological generalism drives hyperdiversity of secondary metabolite gene clusters in xylarialean endophytes.</title>
        <authorList>
            <person name="Franco M.E.E."/>
            <person name="Wisecaver J.H."/>
            <person name="Arnold A.E."/>
            <person name="Ju Y.M."/>
            <person name="Slot J.C."/>
            <person name="Ahrendt S."/>
            <person name="Moore L.P."/>
            <person name="Eastman K.E."/>
            <person name="Scott K."/>
            <person name="Konkel Z."/>
            <person name="Mondo S.J."/>
            <person name="Kuo A."/>
            <person name="Hayes R.D."/>
            <person name="Haridas S."/>
            <person name="Andreopoulos B."/>
            <person name="Riley R."/>
            <person name="LaButti K."/>
            <person name="Pangilinan J."/>
            <person name="Lipzen A."/>
            <person name="Amirebrahimi M."/>
            <person name="Yan J."/>
            <person name="Adam C."/>
            <person name="Keymanesh K."/>
            <person name="Ng V."/>
            <person name="Louie K."/>
            <person name="Northen T."/>
            <person name="Drula E."/>
            <person name="Henrissat B."/>
            <person name="Hsieh H.M."/>
            <person name="Youens-Clark K."/>
            <person name="Lutzoni F."/>
            <person name="Miadlikowska J."/>
            <person name="Eastwood D.C."/>
            <person name="Hamelin R.C."/>
            <person name="Grigoriev I.V."/>
            <person name="U'Ren J.M."/>
        </authorList>
    </citation>
    <scope>NUCLEOTIDE SEQUENCE [LARGE SCALE GENOMIC DNA]</scope>
    <source>
        <strain evidence="1 2">CBS 119005</strain>
    </source>
</reference>
<evidence type="ECO:0000313" key="2">
    <source>
        <dbReference type="Proteomes" id="UP001497700"/>
    </source>
</evidence>
<sequence length="55" mass="5805">MPPKRLGRSNKGFISSTYESLTSPENASVVRSVALFGAAVAFLASPWGAEQLLPP</sequence>
<evidence type="ECO:0000313" key="1">
    <source>
        <dbReference type="EMBL" id="KAI4859557.1"/>
    </source>
</evidence>
<gene>
    <name evidence="1" type="ORF">F4820DRAFT_157104</name>
</gene>
<proteinExistence type="predicted"/>
<comment type="caution">
    <text evidence="1">The sequence shown here is derived from an EMBL/GenBank/DDBJ whole genome shotgun (WGS) entry which is preliminary data.</text>
</comment>
<name>A0ACB9YK27_9PEZI</name>
<dbReference type="Proteomes" id="UP001497700">
    <property type="component" value="Unassembled WGS sequence"/>
</dbReference>
<keyword evidence="2" id="KW-1185">Reference proteome</keyword>
<protein>
    <submittedName>
        <fullName evidence="1">TOM core complex subunit Tom6</fullName>
    </submittedName>
</protein>